<organism evidence="1 2">
    <name type="scientific">Trifolium subterraneum</name>
    <name type="common">Subterranean clover</name>
    <dbReference type="NCBI Taxonomy" id="3900"/>
    <lineage>
        <taxon>Eukaryota</taxon>
        <taxon>Viridiplantae</taxon>
        <taxon>Streptophyta</taxon>
        <taxon>Embryophyta</taxon>
        <taxon>Tracheophyta</taxon>
        <taxon>Spermatophyta</taxon>
        <taxon>Magnoliopsida</taxon>
        <taxon>eudicotyledons</taxon>
        <taxon>Gunneridae</taxon>
        <taxon>Pentapetalae</taxon>
        <taxon>rosids</taxon>
        <taxon>fabids</taxon>
        <taxon>Fabales</taxon>
        <taxon>Fabaceae</taxon>
        <taxon>Papilionoideae</taxon>
        <taxon>50 kb inversion clade</taxon>
        <taxon>NPAAA clade</taxon>
        <taxon>Hologalegina</taxon>
        <taxon>IRL clade</taxon>
        <taxon>Trifolieae</taxon>
        <taxon>Trifolium</taxon>
    </lineage>
</organism>
<keyword evidence="2" id="KW-1185">Reference proteome</keyword>
<name>A0A2Z6MXA6_TRISU</name>
<sequence>MHQLLGQPCSSIVAAVKAENFEFYLPELNGLEGKIFLFKVEKIPLPNLLSEDSVRVKRVFHVECIPATQLDKFVSDMIVSPFDLADSKGDDRPGSYVKRSLSHVFDEVATFEACKPLKTIKIEKE</sequence>
<evidence type="ECO:0000313" key="1">
    <source>
        <dbReference type="EMBL" id="GAU34473.1"/>
    </source>
</evidence>
<dbReference type="AlphaFoldDB" id="A0A2Z6MXA6"/>
<reference evidence="2" key="1">
    <citation type="journal article" date="2017" name="Front. Plant Sci.">
        <title>Climate Clever Clovers: New Paradigm to Reduce the Environmental Footprint of Ruminants by Breeding Low Methanogenic Forages Utilizing Haplotype Variation.</title>
        <authorList>
            <person name="Kaur P."/>
            <person name="Appels R."/>
            <person name="Bayer P.E."/>
            <person name="Keeble-Gagnere G."/>
            <person name="Wang J."/>
            <person name="Hirakawa H."/>
            <person name="Shirasawa K."/>
            <person name="Vercoe P."/>
            <person name="Stefanova K."/>
            <person name="Durmic Z."/>
            <person name="Nichols P."/>
            <person name="Revell C."/>
            <person name="Isobe S.N."/>
            <person name="Edwards D."/>
            <person name="Erskine W."/>
        </authorList>
    </citation>
    <scope>NUCLEOTIDE SEQUENCE [LARGE SCALE GENOMIC DNA]</scope>
    <source>
        <strain evidence="2">cv. Daliak</strain>
    </source>
</reference>
<accession>A0A2Z6MXA6</accession>
<dbReference type="EMBL" id="DF973557">
    <property type="protein sequence ID" value="GAU34473.1"/>
    <property type="molecule type" value="Genomic_DNA"/>
</dbReference>
<gene>
    <name evidence="1" type="ORF">TSUD_387850</name>
</gene>
<protein>
    <submittedName>
        <fullName evidence="1">Uncharacterized protein</fullName>
    </submittedName>
</protein>
<dbReference type="Proteomes" id="UP000242715">
    <property type="component" value="Unassembled WGS sequence"/>
</dbReference>
<proteinExistence type="predicted"/>
<evidence type="ECO:0000313" key="2">
    <source>
        <dbReference type="Proteomes" id="UP000242715"/>
    </source>
</evidence>